<dbReference type="SUPFAM" id="SSF52833">
    <property type="entry name" value="Thioredoxin-like"/>
    <property type="match status" value="1"/>
</dbReference>
<dbReference type="VEuPathDB" id="TrichDB:TVAGG3_0977370"/>
<dbReference type="RefSeq" id="XP_001312684.1">
    <property type="nucleotide sequence ID" value="XM_001312683.1"/>
</dbReference>
<dbReference type="Proteomes" id="UP000001542">
    <property type="component" value="Unassembled WGS sequence"/>
</dbReference>
<dbReference type="PANTHER" id="PTHR46497">
    <property type="entry name" value="THIOREDOXIN DOMAIN-CONTAINING PROTEIN 11"/>
    <property type="match status" value="1"/>
</dbReference>
<reference evidence="1" key="1">
    <citation type="submission" date="2006-10" db="EMBL/GenBank/DDBJ databases">
        <authorList>
            <person name="Amadeo P."/>
            <person name="Zhao Q."/>
            <person name="Wortman J."/>
            <person name="Fraser-Liggett C."/>
            <person name="Carlton J."/>
        </authorList>
    </citation>
    <scope>NUCLEOTIDE SEQUENCE</scope>
    <source>
        <strain evidence="1">G3</strain>
    </source>
</reference>
<dbReference type="InterPro" id="IPR036249">
    <property type="entry name" value="Thioredoxin-like_sf"/>
</dbReference>
<protein>
    <recommendedName>
        <fullName evidence="3">Thioredoxin domain-containing protein</fullName>
    </recommendedName>
</protein>
<evidence type="ECO:0008006" key="3">
    <source>
        <dbReference type="Google" id="ProtNLM"/>
    </source>
</evidence>
<proteinExistence type="predicted"/>
<name>A2F5Q4_TRIV3</name>
<evidence type="ECO:0000313" key="2">
    <source>
        <dbReference type="Proteomes" id="UP000001542"/>
    </source>
</evidence>
<evidence type="ECO:0000313" key="1">
    <source>
        <dbReference type="EMBL" id="EAX99754.1"/>
    </source>
</evidence>
<dbReference type="InParanoid" id="A2F5Q4"/>
<dbReference type="VEuPathDB" id="TrichDB:TVAG_367470"/>
<reference evidence="1" key="2">
    <citation type="journal article" date="2007" name="Science">
        <title>Draft genome sequence of the sexually transmitted pathogen Trichomonas vaginalis.</title>
        <authorList>
            <person name="Carlton J.M."/>
            <person name="Hirt R.P."/>
            <person name="Silva J.C."/>
            <person name="Delcher A.L."/>
            <person name="Schatz M."/>
            <person name="Zhao Q."/>
            <person name="Wortman J.R."/>
            <person name="Bidwell S.L."/>
            <person name="Alsmark U.C.M."/>
            <person name="Besteiro S."/>
            <person name="Sicheritz-Ponten T."/>
            <person name="Noel C.J."/>
            <person name="Dacks J.B."/>
            <person name="Foster P.G."/>
            <person name="Simillion C."/>
            <person name="Van de Peer Y."/>
            <person name="Miranda-Saavedra D."/>
            <person name="Barton G.J."/>
            <person name="Westrop G.D."/>
            <person name="Mueller S."/>
            <person name="Dessi D."/>
            <person name="Fiori P.L."/>
            <person name="Ren Q."/>
            <person name="Paulsen I."/>
            <person name="Zhang H."/>
            <person name="Bastida-Corcuera F.D."/>
            <person name="Simoes-Barbosa A."/>
            <person name="Brown M.T."/>
            <person name="Hayes R.D."/>
            <person name="Mukherjee M."/>
            <person name="Okumura C.Y."/>
            <person name="Schneider R."/>
            <person name="Smith A.J."/>
            <person name="Vanacova S."/>
            <person name="Villalvazo M."/>
            <person name="Haas B.J."/>
            <person name="Pertea M."/>
            <person name="Feldblyum T.V."/>
            <person name="Utterback T.R."/>
            <person name="Shu C.L."/>
            <person name="Osoegawa K."/>
            <person name="de Jong P.J."/>
            <person name="Hrdy I."/>
            <person name="Horvathova L."/>
            <person name="Zubacova Z."/>
            <person name="Dolezal P."/>
            <person name="Malik S.B."/>
            <person name="Logsdon J.M. Jr."/>
            <person name="Henze K."/>
            <person name="Gupta A."/>
            <person name="Wang C.C."/>
            <person name="Dunne R.L."/>
            <person name="Upcroft J.A."/>
            <person name="Upcroft P."/>
            <person name="White O."/>
            <person name="Salzberg S.L."/>
            <person name="Tang P."/>
            <person name="Chiu C.-H."/>
            <person name="Lee Y.-S."/>
            <person name="Embley T.M."/>
            <person name="Coombs G.H."/>
            <person name="Mottram J.C."/>
            <person name="Tachezy J."/>
            <person name="Fraser-Liggett C.M."/>
            <person name="Johnson P.J."/>
        </authorList>
    </citation>
    <scope>NUCLEOTIDE SEQUENCE [LARGE SCALE GENOMIC DNA]</scope>
    <source>
        <strain evidence="1">G3</strain>
    </source>
</reference>
<gene>
    <name evidence="1" type="ORF">TVAG_367470</name>
</gene>
<keyword evidence="2" id="KW-1185">Reference proteome</keyword>
<organism evidence="1 2">
    <name type="scientific">Trichomonas vaginalis (strain ATCC PRA-98 / G3)</name>
    <dbReference type="NCBI Taxonomy" id="412133"/>
    <lineage>
        <taxon>Eukaryota</taxon>
        <taxon>Metamonada</taxon>
        <taxon>Parabasalia</taxon>
        <taxon>Trichomonadida</taxon>
        <taxon>Trichomonadidae</taxon>
        <taxon>Trichomonas</taxon>
    </lineage>
</organism>
<dbReference type="InterPro" id="IPR052792">
    <property type="entry name" value="Thioredoxin_dom-contain_11"/>
</dbReference>
<dbReference type="EMBL" id="DS113626">
    <property type="protein sequence ID" value="EAX99754.1"/>
    <property type="molecule type" value="Genomic_DNA"/>
</dbReference>
<dbReference type="AlphaFoldDB" id="A2F5Q4"/>
<dbReference type="KEGG" id="tva:4757568"/>
<dbReference type="PANTHER" id="PTHR46497:SF1">
    <property type="entry name" value="THIOREDOXIN DOMAIN-CONTAINING PROTEIN 11"/>
    <property type="match status" value="1"/>
</dbReference>
<accession>A2F5Q4</accession>
<sequence length="535" mass="61437">MFSYLLSLSLSYFIPPEIGTTIALHSIPLEDAFALSKNYSIVVGLVLPKNSSELATEFSAFSTLYNNSVYFTMLKAKSVRRKLGTSTPAKAILVIIKNETIVEYCGNIDSNRYLAYMIEEFLEPKHTLIIDQDSLQSEIGKGKMTILTTGYNRKIAHQVWHSLVRSYGPVSLEFMTDDVARGIGISPQDFAYYRISDYELDAVKMGSDIAKKSDSQKVDYVKNQILNALRNPTYKTLTMREIVHSDKPIVTFLVQRATEDHLAFLNELGKYFRDFEFGILDLNAFGEVYGFVEGDKTHDNIAIFSIKHQYTYNLSKFYKTVPVDNFSVSTWIQPFVNFISEIRNNKLQPNYKSENENEIDPEKIFVKLYSTNYHEYLNNNTDIDVVMLYVRKNCKACSLGFRQLKQFIEMNEMANITSVKFAFIDVSRNGVKGGYPQRYVDPHFVLFPKGRKNNENPVPMFGIHTFEDFFQILPIYATNFTMYGKPKYPGDKTYNEIEDALNYSFTKVPFHTHLAAKKSLKTMLDLKVVNETKAN</sequence>